<keyword evidence="2" id="KW-0624">Polysaccharide degradation</keyword>
<evidence type="ECO:0000313" key="12">
    <source>
        <dbReference type="Proteomes" id="UP000260862"/>
    </source>
</evidence>
<dbReference type="SUPFAM" id="SSF49299">
    <property type="entry name" value="PKD domain"/>
    <property type="match status" value="1"/>
</dbReference>
<dbReference type="InterPro" id="IPR023296">
    <property type="entry name" value="Glyco_hydro_beta-prop_sf"/>
</dbReference>
<dbReference type="InterPro" id="IPR035986">
    <property type="entry name" value="PKD_dom_sf"/>
</dbReference>
<feature type="active site" description="Proton acceptor" evidence="6">
    <location>
        <position position="42"/>
    </location>
</feature>
<keyword evidence="3 8" id="KW-0378">Hydrolase</keyword>
<dbReference type="Proteomes" id="UP000260862">
    <property type="component" value="Unassembled WGS sequence"/>
</dbReference>
<evidence type="ECO:0008006" key="14">
    <source>
        <dbReference type="Google" id="ProtNLM"/>
    </source>
</evidence>
<evidence type="ECO:0000256" key="2">
    <source>
        <dbReference type="ARBA" id="ARBA00022651"/>
    </source>
</evidence>
<accession>A0A3E4MSN6</accession>
<dbReference type="GO" id="GO:0045493">
    <property type="term" value="P:xylan catabolic process"/>
    <property type="evidence" value="ECO:0007669"/>
    <property type="project" value="UniProtKB-KW"/>
</dbReference>
<dbReference type="InterPro" id="IPR006710">
    <property type="entry name" value="Glyco_hydro_43"/>
</dbReference>
<evidence type="ECO:0000256" key="5">
    <source>
        <dbReference type="ARBA" id="ARBA00023295"/>
    </source>
</evidence>
<feature type="active site" description="Proton donor" evidence="6">
    <location>
        <position position="209"/>
    </location>
</feature>
<dbReference type="Pfam" id="PF04616">
    <property type="entry name" value="Glyco_hydro_43"/>
    <property type="match status" value="1"/>
</dbReference>
<reference evidence="12 13" key="1">
    <citation type="submission" date="2018-08" db="EMBL/GenBank/DDBJ databases">
        <title>A genome reference for cultivated species of the human gut microbiota.</title>
        <authorList>
            <person name="Zou Y."/>
            <person name="Xue W."/>
            <person name="Luo G."/>
        </authorList>
    </citation>
    <scope>NUCLEOTIDE SEQUENCE [LARGE SCALE GENOMIC DNA]</scope>
    <source>
        <strain evidence="11 13">AF31-28B-AC</strain>
        <strain evidence="10 12">TF10-3AC</strain>
    </source>
</reference>
<gene>
    <name evidence="11" type="ORF">DWZ34_02210</name>
    <name evidence="10" type="ORF">DXD04_13530</name>
</gene>
<feature type="signal peptide" evidence="9">
    <location>
        <begin position="1"/>
        <end position="20"/>
    </location>
</feature>
<dbReference type="EMBL" id="QRQK01000003">
    <property type="protein sequence ID" value="RHM99920.1"/>
    <property type="molecule type" value="Genomic_DNA"/>
</dbReference>
<evidence type="ECO:0000313" key="13">
    <source>
        <dbReference type="Proteomes" id="UP000285109"/>
    </source>
</evidence>
<dbReference type="InterPro" id="IPR013783">
    <property type="entry name" value="Ig-like_fold"/>
</dbReference>
<evidence type="ECO:0000256" key="9">
    <source>
        <dbReference type="SAM" id="SignalP"/>
    </source>
</evidence>
<name>A0A3E4MSN6_9BACT</name>
<organism evidence="10 12">
    <name type="scientific">Phocaeicola plebeius</name>
    <dbReference type="NCBI Taxonomy" id="310297"/>
    <lineage>
        <taxon>Bacteria</taxon>
        <taxon>Pseudomonadati</taxon>
        <taxon>Bacteroidota</taxon>
        <taxon>Bacteroidia</taxon>
        <taxon>Bacteroidales</taxon>
        <taxon>Bacteroidaceae</taxon>
        <taxon>Phocaeicola</taxon>
    </lineage>
</organism>
<proteinExistence type="inferred from homology"/>
<dbReference type="PANTHER" id="PTHR43772:SF2">
    <property type="entry name" value="PUTATIVE (AFU_ORTHOLOGUE AFUA_2G04480)-RELATED"/>
    <property type="match status" value="1"/>
</dbReference>
<dbReference type="PANTHER" id="PTHR43772">
    <property type="entry name" value="ENDO-1,4-BETA-XYLANASE"/>
    <property type="match status" value="1"/>
</dbReference>
<dbReference type="InterPro" id="IPR052176">
    <property type="entry name" value="Glycosyl_Hydrlase_43_Enz"/>
</dbReference>
<dbReference type="AlphaFoldDB" id="A0A3E4MSN6"/>
<feature type="chain" id="PRO_5041810481" description="PKD domain-containing protein" evidence="9">
    <location>
        <begin position="21"/>
        <end position="512"/>
    </location>
</feature>
<keyword evidence="5 8" id="KW-0326">Glycosidase</keyword>
<comment type="similarity">
    <text evidence="1 8">Belongs to the glycosyl hydrolase 43 family.</text>
</comment>
<dbReference type="Gene3D" id="2.60.120.260">
    <property type="entry name" value="Galactose-binding domain-like"/>
    <property type="match status" value="1"/>
</dbReference>
<dbReference type="Proteomes" id="UP000285109">
    <property type="component" value="Unassembled WGS sequence"/>
</dbReference>
<dbReference type="EMBL" id="QSQT01000030">
    <property type="protein sequence ID" value="RGK52544.1"/>
    <property type="molecule type" value="Genomic_DNA"/>
</dbReference>
<evidence type="ECO:0000313" key="11">
    <source>
        <dbReference type="EMBL" id="RHM99920.1"/>
    </source>
</evidence>
<evidence type="ECO:0000256" key="1">
    <source>
        <dbReference type="ARBA" id="ARBA00009865"/>
    </source>
</evidence>
<evidence type="ECO:0000313" key="10">
    <source>
        <dbReference type="EMBL" id="RGK52544.1"/>
    </source>
</evidence>
<comment type="caution">
    <text evidence="10">The sequence shown here is derived from an EMBL/GenBank/DDBJ whole genome shotgun (WGS) entry which is preliminary data.</text>
</comment>
<evidence type="ECO:0000256" key="3">
    <source>
        <dbReference type="ARBA" id="ARBA00022801"/>
    </source>
</evidence>
<dbReference type="Gene3D" id="2.60.40.10">
    <property type="entry name" value="Immunoglobulins"/>
    <property type="match status" value="1"/>
</dbReference>
<feature type="site" description="Important for catalytic activity, responsible for pKa modulation of the active site Glu and correct orientation of both the proton donor and substrate" evidence="7">
    <location>
        <position position="161"/>
    </location>
</feature>
<dbReference type="Gene3D" id="2.115.10.20">
    <property type="entry name" value="Glycosyl hydrolase domain, family 43"/>
    <property type="match status" value="1"/>
</dbReference>
<protein>
    <recommendedName>
        <fullName evidence="14">PKD domain-containing protein</fullName>
    </recommendedName>
</protein>
<keyword evidence="12" id="KW-1185">Reference proteome</keyword>
<dbReference type="SUPFAM" id="SSF75005">
    <property type="entry name" value="Arabinanase/levansucrase/invertase"/>
    <property type="match status" value="1"/>
</dbReference>
<dbReference type="CDD" id="cd00146">
    <property type="entry name" value="PKD"/>
    <property type="match status" value="1"/>
</dbReference>
<evidence type="ECO:0000256" key="4">
    <source>
        <dbReference type="ARBA" id="ARBA00023277"/>
    </source>
</evidence>
<keyword evidence="4" id="KW-0119">Carbohydrate metabolism</keyword>
<sequence length="512" mass="58310">MRKFKVLAVLTLLVITESFGNKCFTQTNENYNPVIKHMYTCDPSTIVDNGTFYLVTGVEKTDTPYNWPFRINSWHIFSSTDMKTFKDHGPILDASAFKWMTNKSECWASQIVKKDGKYYWYVCDWGNIGVAVSDNILGPYHDAIGKPLISSKDTQFKGYIDPTVYIDEDGSSYIYWGGMGNLFGCKLKDNMIELDEGRIQVTNLKNYEEAPWLFKKDGLYYLAYSTSNGYRKGPIRYATSASPLGPWQDRDDILGVAYNSFTNHEAIVEYKDKWYMVYHNGALPGGGDYNRSVCIDRLFFNEDGTIQFVEQTTCGPEGKNAYNNWGPHAYAGVDATCLITTGVTLNSRIVDDGRMIEDMWWKWEVVEGPGEIKVDMNSVKNHKINFTKAGNYKIKLTVSDGYATNSDDVNVKVYDIPQNVVAESDSFPAEMSVKKKGVYAIHLYYNTGYNLKTELIVNNKSYPIMLEKTQFGYDPSCAIYTYNVELKKDINTIRLKTESKDIISKIQISKLD</sequence>
<dbReference type="RefSeq" id="WP_117673775.1">
    <property type="nucleotide sequence ID" value="NZ_CABOGR010000030.1"/>
</dbReference>
<evidence type="ECO:0000256" key="8">
    <source>
        <dbReference type="RuleBase" id="RU361187"/>
    </source>
</evidence>
<keyword evidence="9" id="KW-0732">Signal</keyword>
<dbReference type="Pfam" id="PF22352">
    <property type="entry name" value="K319L-like_PKD"/>
    <property type="match status" value="1"/>
</dbReference>
<keyword evidence="2" id="KW-0858">Xylan degradation</keyword>
<dbReference type="GO" id="GO:0004553">
    <property type="term" value="F:hydrolase activity, hydrolyzing O-glycosyl compounds"/>
    <property type="evidence" value="ECO:0007669"/>
    <property type="project" value="InterPro"/>
</dbReference>
<evidence type="ECO:0000256" key="7">
    <source>
        <dbReference type="PIRSR" id="PIRSR606710-2"/>
    </source>
</evidence>
<evidence type="ECO:0000256" key="6">
    <source>
        <dbReference type="PIRSR" id="PIRSR606710-1"/>
    </source>
</evidence>